<evidence type="ECO:0000313" key="8">
    <source>
        <dbReference type="Proteomes" id="UP000698800"/>
    </source>
</evidence>
<comment type="caution">
    <text evidence="7">The sequence shown here is derived from an EMBL/GenBank/DDBJ whole genome shotgun (WGS) entry which is preliminary data.</text>
</comment>
<dbReference type="GO" id="GO:0006508">
    <property type="term" value="P:proteolysis"/>
    <property type="evidence" value="ECO:0007669"/>
    <property type="project" value="UniProtKB-KW"/>
</dbReference>
<accession>A0A9P8IAI5</accession>
<evidence type="ECO:0000313" key="7">
    <source>
        <dbReference type="EMBL" id="KAH0541833.1"/>
    </source>
</evidence>
<evidence type="ECO:0000256" key="3">
    <source>
        <dbReference type="ARBA" id="ARBA00022670"/>
    </source>
</evidence>
<evidence type="ECO:0008006" key="9">
    <source>
        <dbReference type="Google" id="ProtNLM"/>
    </source>
</evidence>
<dbReference type="EMBL" id="JAGHQL010000067">
    <property type="protein sequence ID" value="KAH0541833.1"/>
    <property type="molecule type" value="Genomic_DNA"/>
</dbReference>
<sequence length="554" mass="61430">MTLGLSSFFWFFESRKDPRNAPLSIWINGGPGTSSLMGLLQENGPCFVNPDSNSTTLNPHSWNNEVNMLYIDQPVQAGYSYDVLRNGTLDLTSGDVVVGIDGFEEALPEQNNTFLVGTFPSQELNRTSNTTVHAAHALWHFAQTWFAEFPVYKPEDDRVNIWTESYGGKYGPTFTAIFEEQNQKVLNGTTNGTYAYRIHLDTLGIVNGCIDGLIQGLSYPEMAFNNTYGIMAINKTVYKDSVNDYWKLGGCRDMILQCRNLTATYDPRDYGGVSVVNTACKGATDYCEQTMAGPYEFISNRGMFDIAHPNHDPFPPPYLQGFLNQHWVQKSLGVPVNHTLSSRAVARSFGSTGDHCRGGQLEDLKFILESGIKVALVYGDRDFICNWIGGEEVSLAVDYTFADNFRKAGYQSIEVNGSYVGGQVRQYGNFSFSRVYQAGHEVPAYQPATSYEIFMRSLSNRDISTGKTDVADDYRTTGPSSTWHIKNIVPDSPEPTCYILAPETCTKDQYASVKNGTALVKDYIVRGGGEDMLINRPGGREQQPVLGDGDTVAF</sequence>
<dbReference type="PROSITE" id="PS00560">
    <property type="entry name" value="CARBOXYPEPT_SER_HIS"/>
    <property type="match status" value="1"/>
</dbReference>
<keyword evidence="2" id="KW-0121">Carboxypeptidase</keyword>
<dbReference type="PANTHER" id="PTHR11802">
    <property type="entry name" value="SERINE PROTEASE FAMILY S10 SERINE CARBOXYPEPTIDASE"/>
    <property type="match status" value="1"/>
</dbReference>
<dbReference type="Pfam" id="PF00450">
    <property type="entry name" value="Peptidase_S10"/>
    <property type="match status" value="1"/>
</dbReference>
<evidence type="ECO:0000256" key="6">
    <source>
        <dbReference type="ARBA" id="ARBA00023180"/>
    </source>
</evidence>
<keyword evidence="3" id="KW-0645">Protease</keyword>
<dbReference type="OrthoDB" id="443318at2759"/>
<dbReference type="PRINTS" id="PR00724">
    <property type="entry name" value="CRBOXYPTASEC"/>
</dbReference>
<evidence type="ECO:0000256" key="5">
    <source>
        <dbReference type="ARBA" id="ARBA00022801"/>
    </source>
</evidence>
<organism evidence="7 8">
    <name type="scientific">Glutinoglossum americanum</name>
    <dbReference type="NCBI Taxonomy" id="1670608"/>
    <lineage>
        <taxon>Eukaryota</taxon>
        <taxon>Fungi</taxon>
        <taxon>Dikarya</taxon>
        <taxon>Ascomycota</taxon>
        <taxon>Pezizomycotina</taxon>
        <taxon>Geoglossomycetes</taxon>
        <taxon>Geoglossales</taxon>
        <taxon>Geoglossaceae</taxon>
        <taxon>Glutinoglossum</taxon>
    </lineage>
</organism>
<reference evidence="7" key="1">
    <citation type="submission" date="2021-03" db="EMBL/GenBank/DDBJ databases">
        <title>Comparative genomics and phylogenomic investigation of the class Geoglossomycetes provide insights into ecological specialization and systematics.</title>
        <authorList>
            <person name="Melie T."/>
            <person name="Pirro S."/>
            <person name="Miller A.N."/>
            <person name="Quandt A."/>
        </authorList>
    </citation>
    <scope>NUCLEOTIDE SEQUENCE</scope>
    <source>
        <strain evidence="7">GBOQ0MN5Z8</strain>
    </source>
</reference>
<evidence type="ECO:0000256" key="2">
    <source>
        <dbReference type="ARBA" id="ARBA00022645"/>
    </source>
</evidence>
<evidence type="ECO:0000256" key="1">
    <source>
        <dbReference type="ARBA" id="ARBA00009431"/>
    </source>
</evidence>
<dbReference type="Gene3D" id="3.40.50.1820">
    <property type="entry name" value="alpha/beta hydrolase"/>
    <property type="match status" value="1"/>
</dbReference>
<gene>
    <name evidence="7" type="ORF">FGG08_003716</name>
</gene>
<dbReference type="InterPro" id="IPR033124">
    <property type="entry name" value="Ser_caboxypep_his_AS"/>
</dbReference>
<keyword evidence="5" id="KW-0378">Hydrolase</keyword>
<keyword evidence="6" id="KW-0325">Glycoprotein</keyword>
<dbReference type="AlphaFoldDB" id="A0A9P8IAI5"/>
<dbReference type="PANTHER" id="PTHR11802:SF189">
    <property type="entry name" value="CARBOXYPEPTIDASE"/>
    <property type="match status" value="1"/>
</dbReference>
<comment type="similarity">
    <text evidence="1">Belongs to the peptidase S10 family.</text>
</comment>
<name>A0A9P8IAI5_9PEZI</name>
<dbReference type="InterPro" id="IPR001563">
    <property type="entry name" value="Peptidase_S10"/>
</dbReference>
<keyword evidence="8" id="KW-1185">Reference proteome</keyword>
<dbReference type="SUPFAM" id="SSF53474">
    <property type="entry name" value="alpha/beta-Hydrolases"/>
    <property type="match status" value="1"/>
</dbReference>
<keyword evidence="4" id="KW-0732">Signal</keyword>
<dbReference type="InterPro" id="IPR029058">
    <property type="entry name" value="AB_hydrolase_fold"/>
</dbReference>
<protein>
    <recommendedName>
        <fullName evidence="9">Carboxypeptidase</fullName>
    </recommendedName>
</protein>
<evidence type="ECO:0000256" key="4">
    <source>
        <dbReference type="ARBA" id="ARBA00022729"/>
    </source>
</evidence>
<proteinExistence type="inferred from homology"/>
<dbReference type="GO" id="GO:0004185">
    <property type="term" value="F:serine-type carboxypeptidase activity"/>
    <property type="evidence" value="ECO:0007669"/>
    <property type="project" value="InterPro"/>
</dbReference>
<dbReference type="Proteomes" id="UP000698800">
    <property type="component" value="Unassembled WGS sequence"/>
</dbReference>
<dbReference type="GO" id="GO:0000324">
    <property type="term" value="C:fungal-type vacuole"/>
    <property type="evidence" value="ECO:0007669"/>
    <property type="project" value="TreeGrafter"/>
</dbReference>